<gene>
    <name evidence="1" type="ORF">ENR63_00825</name>
</gene>
<evidence type="ECO:0000313" key="1">
    <source>
        <dbReference type="EMBL" id="HGW29452.1"/>
    </source>
</evidence>
<name>A0A7C4TLE8_UNCKA</name>
<sequence>MEGTLDEVSVEGLLHAMIGINYWALQDGQLHPAALLILNNLPEIERAIKQGWKLHTATIKRR</sequence>
<dbReference type="EMBL" id="DSRT01000045">
    <property type="protein sequence ID" value="HGW29452.1"/>
    <property type="molecule type" value="Genomic_DNA"/>
</dbReference>
<organism evidence="1">
    <name type="scientific">candidate division WWE3 bacterium</name>
    <dbReference type="NCBI Taxonomy" id="2053526"/>
    <lineage>
        <taxon>Bacteria</taxon>
        <taxon>Katanobacteria</taxon>
    </lineage>
</organism>
<dbReference type="AlphaFoldDB" id="A0A7C4TLE8"/>
<reference evidence="1" key="1">
    <citation type="journal article" date="2020" name="mSystems">
        <title>Genome- and Community-Level Interaction Insights into Carbon Utilization and Element Cycling Functions of Hydrothermarchaeota in Hydrothermal Sediment.</title>
        <authorList>
            <person name="Zhou Z."/>
            <person name="Liu Y."/>
            <person name="Xu W."/>
            <person name="Pan J."/>
            <person name="Luo Z.H."/>
            <person name="Li M."/>
        </authorList>
    </citation>
    <scope>NUCLEOTIDE SEQUENCE [LARGE SCALE GENOMIC DNA]</scope>
    <source>
        <strain evidence="1">SpSt-417</strain>
    </source>
</reference>
<protein>
    <submittedName>
        <fullName evidence="1">Uncharacterized protein</fullName>
    </submittedName>
</protein>
<comment type="caution">
    <text evidence="1">The sequence shown here is derived from an EMBL/GenBank/DDBJ whole genome shotgun (WGS) entry which is preliminary data.</text>
</comment>
<proteinExistence type="predicted"/>
<accession>A0A7C4TLE8</accession>